<reference evidence="1 2" key="1">
    <citation type="journal article" date="2016" name="Nat. Commun.">
        <title>Thousands of microbial genomes shed light on interconnected biogeochemical processes in an aquifer system.</title>
        <authorList>
            <person name="Anantharaman K."/>
            <person name="Brown C.T."/>
            <person name="Hug L.A."/>
            <person name="Sharon I."/>
            <person name="Castelle C.J."/>
            <person name="Probst A.J."/>
            <person name="Thomas B.C."/>
            <person name="Singh A."/>
            <person name="Wilkins M.J."/>
            <person name="Karaoz U."/>
            <person name="Brodie E.L."/>
            <person name="Williams K.H."/>
            <person name="Hubbard S.S."/>
            <person name="Banfield J.F."/>
        </authorList>
    </citation>
    <scope>NUCLEOTIDE SEQUENCE [LARGE SCALE GENOMIC DNA]</scope>
</reference>
<evidence type="ECO:0008006" key="3">
    <source>
        <dbReference type="Google" id="ProtNLM"/>
    </source>
</evidence>
<dbReference type="AlphaFoldDB" id="A0A1F6EG69"/>
<protein>
    <recommendedName>
        <fullName evidence="3">Nucleotidyl transferase AbiEii/AbiGii toxin family protein</fullName>
    </recommendedName>
</protein>
<proteinExistence type="predicted"/>
<accession>A0A1F6EG69</accession>
<sequence length="218" mass="25604">MTSILSKRQRILLAHLGAEPLLRKYFYFGGGTVLAEYYLHHRYSEDLDFFSEEEFDPQAISAILQKLKKKAGIRAIHFQQSFNRNLFFCETEDETIKTEFTYFPFPRIDPSGTRDGMPIDSLEDIAVNKLFTIFQKPRARDFIDLYCILHEKPWTIAELISKARIKFDTVIDPIQLGAQFVRADELKDYPRLLIPLEPADWQVFFREEARKIAEETLE</sequence>
<dbReference type="InterPro" id="IPR014942">
    <property type="entry name" value="AbiEii"/>
</dbReference>
<dbReference type="Pfam" id="PF08843">
    <property type="entry name" value="AbiEii"/>
    <property type="match status" value="1"/>
</dbReference>
<evidence type="ECO:0000313" key="1">
    <source>
        <dbReference type="EMBL" id="OGG72635.1"/>
    </source>
</evidence>
<dbReference type="EMBL" id="MFLY01000036">
    <property type="protein sequence ID" value="OGG72635.1"/>
    <property type="molecule type" value="Genomic_DNA"/>
</dbReference>
<organism evidence="1 2">
    <name type="scientific">Candidatus Kaiserbacteria bacterium RIFCSPLOWO2_01_FULL_53_17</name>
    <dbReference type="NCBI Taxonomy" id="1798511"/>
    <lineage>
        <taxon>Bacteria</taxon>
        <taxon>Candidatus Kaiseribacteriota</taxon>
    </lineage>
</organism>
<comment type="caution">
    <text evidence="1">The sequence shown here is derived from an EMBL/GenBank/DDBJ whole genome shotgun (WGS) entry which is preliminary data.</text>
</comment>
<evidence type="ECO:0000313" key="2">
    <source>
        <dbReference type="Proteomes" id="UP000177306"/>
    </source>
</evidence>
<name>A0A1F6EG69_9BACT</name>
<gene>
    <name evidence="1" type="ORF">A3A38_00130</name>
</gene>
<dbReference type="Gene3D" id="3.10.450.620">
    <property type="entry name" value="JHP933, nucleotidyltransferase-like core domain"/>
    <property type="match status" value="1"/>
</dbReference>
<dbReference type="Proteomes" id="UP000177306">
    <property type="component" value="Unassembled WGS sequence"/>
</dbReference>